<dbReference type="Gene3D" id="3.30.559.30">
    <property type="entry name" value="Nonribosomal peptide synthetase, condensation domain"/>
    <property type="match status" value="3"/>
</dbReference>
<dbReference type="PROSITE" id="PS50007">
    <property type="entry name" value="PIPLC_X_DOMAIN"/>
    <property type="match status" value="1"/>
</dbReference>
<name>A0A3N7IS88_9BURK</name>
<dbReference type="Gene3D" id="3.30.559.10">
    <property type="entry name" value="Chloramphenicol acetyltransferase-like domain"/>
    <property type="match status" value="3"/>
</dbReference>
<dbReference type="CDD" id="cd19531">
    <property type="entry name" value="LCL_NRPS-like"/>
    <property type="match status" value="2"/>
</dbReference>
<dbReference type="RefSeq" id="WP_124543135.1">
    <property type="nucleotide sequence ID" value="NZ_QUSW01000009.1"/>
</dbReference>
<dbReference type="FunFam" id="1.10.1200.10:FF:000005">
    <property type="entry name" value="Nonribosomal peptide synthetase 1"/>
    <property type="match status" value="3"/>
</dbReference>
<evidence type="ECO:0000256" key="4">
    <source>
        <dbReference type="ARBA" id="ARBA00022553"/>
    </source>
</evidence>
<dbReference type="OrthoDB" id="6297021at2"/>
<evidence type="ECO:0000256" key="2">
    <source>
        <dbReference type="ARBA" id="ARBA00006432"/>
    </source>
</evidence>
<dbReference type="CDD" id="cd05930">
    <property type="entry name" value="A_NRPS"/>
    <property type="match status" value="1"/>
</dbReference>
<dbReference type="InterPro" id="IPR020845">
    <property type="entry name" value="AMP-binding_CS"/>
</dbReference>
<accession>A0A3N7IS88</accession>
<dbReference type="SMART" id="SM00823">
    <property type="entry name" value="PKS_PP"/>
    <property type="match status" value="3"/>
</dbReference>
<dbReference type="FunFam" id="3.30.559.10:FF:000012">
    <property type="entry name" value="Non-ribosomal peptide synthetase"/>
    <property type="match status" value="2"/>
</dbReference>
<dbReference type="InterPro" id="IPR001031">
    <property type="entry name" value="Thioesterase"/>
</dbReference>
<reference evidence="6 7" key="2">
    <citation type="submission" date="2018-12" db="EMBL/GenBank/DDBJ databases">
        <title>Rhizobacter gummiphilus sp. nov., a rubber-degrading bacterium isolated from the soil of a botanical garden in Japan.</title>
        <authorList>
            <person name="Shunsuke S.S."/>
        </authorList>
    </citation>
    <scope>NUCLEOTIDE SEQUENCE [LARGE SCALE GENOMIC DNA]</scope>
    <source>
        <strain evidence="6 7">S-16</strain>
    </source>
</reference>
<dbReference type="NCBIfam" id="TIGR01733">
    <property type="entry name" value="AA-adenyl-dom"/>
    <property type="match status" value="3"/>
</dbReference>
<dbReference type="Gene3D" id="3.30.300.30">
    <property type="match status" value="4"/>
</dbReference>
<dbReference type="Pfam" id="PF00501">
    <property type="entry name" value="AMP-binding"/>
    <property type="match status" value="3"/>
</dbReference>
<dbReference type="PROSITE" id="PS00012">
    <property type="entry name" value="PHOSPHOPANTETHEINE"/>
    <property type="match status" value="3"/>
</dbReference>
<dbReference type="Gene3D" id="3.40.50.980">
    <property type="match status" value="6"/>
</dbReference>
<dbReference type="InterPro" id="IPR009081">
    <property type="entry name" value="PP-bd_ACP"/>
</dbReference>
<dbReference type="Pfam" id="PF00668">
    <property type="entry name" value="Condensation"/>
    <property type="match status" value="3"/>
</dbReference>
<dbReference type="SUPFAM" id="SSF56801">
    <property type="entry name" value="Acetyl-CoA synthetase-like"/>
    <property type="match status" value="3"/>
</dbReference>
<evidence type="ECO:0000256" key="3">
    <source>
        <dbReference type="ARBA" id="ARBA00022450"/>
    </source>
</evidence>
<organism evidence="6 7">
    <name type="scientific">Piscinibacter terrae</name>
    <dbReference type="NCBI Taxonomy" id="2496871"/>
    <lineage>
        <taxon>Bacteria</taxon>
        <taxon>Pseudomonadati</taxon>
        <taxon>Pseudomonadota</taxon>
        <taxon>Betaproteobacteria</taxon>
        <taxon>Burkholderiales</taxon>
        <taxon>Sphaerotilaceae</taxon>
        <taxon>Piscinibacter</taxon>
    </lineage>
</organism>
<protein>
    <submittedName>
        <fullName evidence="6">Amino acid adenylation domain-containing protein</fullName>
    </submittedName>
</protein>
<dbReference type="SUPFAM" id="SSF52777">
    <property type="entry name" value="CoA-dependent acyltransferases"/>
    <property type="match status" value="6"/>
</dbReference>
<dbReference type="Proteomes" id="UP000267464">
    <property type="component" value="Unassembled WGS sequence"/>
</dbReference>
<dbReference type="EMBL" id="QUSW01000009">
    <property type="protein sequence ID" value="RQP21722.1"/>
    <property type="molecule type" value="Genomic_DNA"/>
</dbReference>
<proteinExistence type="inferred from homology"/>
<dbReference type="Gene3D" id="2.30.38.10">
    <property type="entry name" value="Luciferase, Domain 3"/>
    <property type="match status" value="3"/>
</dbReference>
<dbReference type="PROSITE" id="PS00455">
    <property type="entry name" value="AMP_BINDING"/>
    <property type="match status" value="3"/>
</dbReference>
<dbReference type="SUPFAM" id="SSF53474">
    <property type="entry name" value="alpha/beta-Hydrolases"/>
    <property type="match status" value="2"/>
</dbReference>
<dbReference type="InterPro" id="IPR006162">
    <property type="entry name" value="Ppantetheine_attach_site"/>
</dbReference>
<keyword evidence="4" id="KW-0597">Phosphoprotein</keyword>
<dbReference type="FunFam" id="2.30.38.10:FF:000001">
    <property type="entry name" value="Non-ribosomal peptide synthetase PvdI"/>
    <property type="match status" value="3"/>
</dbReference>
<dbReference type="InterPro" id="IPR045851">
    <property type="entry name" value="AMP-bd_C_sf"/>
</dbReference>
<comment type="similarity">
    <text evidence="2">Belongs to the ATP-dependent AMP-binding enzyme family.</text>
</comment>
<dbReference type="InterPro" id="IPR025110">
    <property type="entry name" value="AMP-bd_C"/>
</dbReference>
<evidence type="ECO:0000256" key="1">
    <source>
        <dbReference type="ARBA" id="ARBA00001957"/>
    </source>
</evidence>
<dbReference type="InterPro" id="IPR010071">
    <property type="entry name" value="AA_adenyl_dom"/>
</dbReference>
<evidence type="ECO:0000259" key="5">
    <source>
        <dbReference type="PROSITE" id="PS50075"/>
    </source>
</evidence>
<dbReference type="GO" id="GO:0003824">
    <property type="term" value="F:catalytic activity"/>
    <property type="evidence" value="ECO:0007669"/>
    <property type="project" value="InterPro"/>
</dbReference>
<dbReference type="PANTHER" id="PTHR45527">
    <property type="entry name" value="NONRIBOSOMAL PEPTIDE SYNTHETASE"/>
    <property type="match status" value="1"/>
</dbReference>
<dbReference type="InterPro" id="IPR020806">
    <property type="entry name" value="PKS_PP-bd"/>
</dbReference>
<dbReference type="GO" id="GO:0005737">
    <property type="term" value="C:cytoplasm"/>
    <property type="evidence" value="ECO:0007669"/>
    <property type="project" value="TreeGrafter"/>
</dbReference>
<dbReference type="FunFam" id="3.40.50.980:FF:000001">
    <property type="entry name" value="Non-ribosomal peptide synthetase"/>
    <property type="match status" value="3"/>
</dbReference>
<feature type="domain" description="Carrier" evidence="5">
    <location>
        <begin position="2410"/>
        <end position="2485"/>
    </location>
</feature>
<gene>
    <name evidence="6" type="ORF">DZC73_25075</name>
</gene>
<evidence type="ECO:0000313" key="7">
    <source>
        <dbReference type="Proteomes" id="UP000267464"/>
    </source>
</evidence>
<reference evidence="6 7" key="1">
    <citation type="submission" date="2018-08" db="EMBL/GenBank/DDBJ databases">
        <authorList>
            <person name="Khan S.A."/>
            <person name="Jeon C.O."/>
            <person name="Chun B.H."/>
            <person name="Jeong S.E."/>
        </authorList>
    </citation>
    <scope>NUCLEOTIDE SEQUENCE [LARGE SCALE GENOMIC DNA]</scope>
    <source>
        <strain evidence="6 7">S-16</strain>
    </source>
</reference>
<dbReference type="Gene3D" id="3.40.50.150">
    <property type="entry name" value="Vaccinia Virus protein VP39"/>
    <property type="match status" value="1"/>
</dbReference>
<dbReference type="Gene3D" id="3.40.50.1820">
    <property type="entry name" value="alpha/beta hydrolase"/>
    <property type="match status" value="3"/>
</dbReference>
<dbReference type="FunFam" id="3.40.50.12780:FF:000012">
    <property type="entry name" value="Non-ribosomal peptide synthetase"/>
    <property type="match status" value="3"/>
</dbReference>
<dbReference type="FunFam" id="3.30.300.30:FF:000010">
    <property type="entry name" value="Enterobactin synthetase component F"/>
    <property type="match status" value="2"/>
</dbReference>
<dbReference type="Pfam" id="PF13193">
    <property type="entry name" value="AMP-binding_C"/>
    <property type="match status" value="2"/>
</dbReference>
<dbReference type="SUPFAM" id="SSF53335">
    <property type="entry name" value="S-adenosyl-L-methionine-dependent methyltransferases"/>
    <property type="match status" value="1"/>
</dbReference>
<dbReference type="InterPro" id="IPR029063">
    <property type="entry name" value="SAM-dependent_MTases_sf"/>
</dbReference>
<feature type="domain" description="Carrier" evidence="5">
    <location>
        <begin position="1026"/>
        <end position="1100"/>
    </location>
</feature>
<dbReference type="CDD" id="cd19544">
    <property type="entry name" value="E-C_NRPS"/>
    <property type="match status" value="1"/>
</dbReference>
<dbReference type="InterPro" id="IPR036736">
    <property type="entry name" value="ACP-like_sf"/>
</dbReference>
<dbReference type="PROSITE" id="PS50075">
    <property type="entry name" value="CARRIER"/>
    <property type="match status" value="3"/>
</dbReference>
<dbReference type="PANTHER" id="PTHR45527:SF1">
    <property type="entry name" value="FATTY ACID SYNTHASE"/>
    <property type="match status" value="1"/>
</dbReference>
<keyword evidence="3" id="KW-0596">Phosphopantetheine</keyword>
<dbReference type="SUPFAM" id="SSF47336">
    <property type="entry name" value="ACP-like"/>
    <property type="match status" value="3"/>
</dbReference>
<dbReference type="GO" id="GO:0031177">
    <property type="term" value="F:phosphopantetheine binding"/>
    <property type="evidence" value="ECO:0007669"/>
    <property type="project" value="InterPro"/>
</dbReference>
<comment type="caution">
    <text evidence="6">The sequence shown here is derived from an EMBL/GenBank/DDBJ whole genome shotgun (WGS) entry which is preliminary data.</text>
</comment>
<keyword evidence="7" id="KW-1185">Reference proteome</keyword>
<dbReference type="GO" id="GO:0044550">
    <property type="term" value="P:secondary metabolite biosynthetic process"/>
    <property type="evidence" value="ECO:0007669"/>
    <property type="project" value="UniProtKB-ARBA"/>
</dbReference>
<evidence type="ECO:0000313" key="6">
    <source>
        <dbReference type="EMBL" id="RQP21722.1"/>
    </source>
</evidence>
<dbReference type="GO" id="GO:0043041">
    <property type="term" value="P:amino acid activation for nonribosomal peptide biosynthetic process"/>
    <property type="evidence" value="ECO:0007669"/>
    <property type="project" value="TreeGrafter"/>
</dbReference>
<dbReference type="InterPro" id="IPR029058">
    <property type="entry name" value="AB_hydrolase_fold"/>
</dbReference>
<dbReference type="CDD" id="cd12116">
    <property type="entry name" value="A_NRPS_Ta1_like"/>
    <property type="match status" value="1"/>
</dbReference>
<comment type="cofactor">
    <cofactor evidence="1">
        <name>pantetheine 4'-phosphate</name>
        <dbReference type="ChEBI" id="CHEBI:47942"/>
    </cofactor>
</comment>
<dbReference type="Pfam" id="PF00975">
    <property type="entry name" value="Thioesterase"/>
    <property type="match status" value="2"/>
</dbReference>
<dbReference type="NCBIfam" id="NF003417">
    <property type="entry name" value="PRK04813.1"/>
    <property type="match status" value="4"/>
</dbReference>
<dbReference type="Gene3D" id="1.10.1200.10">
    <property type="entry name" value="ACP-like"/>
    <property type="match status" value="2"/>
</dbReference>
<sequence>MSQLFEQFSSLSAQQRALFLEKLKSRGHALAGTATQVQEPPLVAVPRGGALPLSFAQRRMWFLAQIGGLGTAYHIHSGLALRGTLDKPALRRALDACVARHESLRTTFALEGDEPMQRIGPPQSRFALTEHDLRGQADPQAAARQLSQEESAQTFDLQDGPLIRGRLIQLADTEHVLLVTMHHIVSDGWSMGLLTRELSTLYAAFSAGGRDPLPPLAIQYADYAVWQRQWLQDQVLQAQESYWREVLSDAPALLALPTDRPRPAEQDTHGDSVGIELDADLVGAIRRLSQRHGTTMFMTLLTGWAAVLARLSGQTDLVIGTPVANRTRTAVEPLIGLFVNTLALRLDLSGNPTVGELLRRVKARSLDAQHHQDLPFEQVVEIARPPRSLAHSPLFQVMFSWENAGSGGELGLPGLAVTPVASGQPASLFDLSLNLTEAGGRIVGEVEFASALFDRTTVERFLACLRRVLVGMTSGDEQHIEQLPMLDPAERRLQLVEWNQTQAPFPSESCIHELFEEEARRHPEAIALEHEGRTLSYGELNARANRLAHRLRRLDVAPEATVAVCMERGFAWVTALLAIWKAGGAYVPLDPSDPPSRIAHVLADSAPLVALSHGEQAVRLREMLGANVPVIDMEADAPSWQGDRDDNLPVRDRSRGPTQLAYVIYTSGSTGAPKGVMVEHRSVCNYISALRQRCAFDAADRVLQFATPSFDASIEEVLASLLSGATLVLRTDAWLTGARAFWALCEDARISVVDVPTRFWQQLTDNPAVQVAGSVRAIIIAGEAADAHAIDAWLKRTGHRPRLFNAYGPTETTMIVTVNEVADGIGAHSIGRPLANTSIYILDTHGEPVPLGVAGELVVGGVQVARGYRNRPELTAERMVADPFSPVREARMYRTGDLARYLPDGSIEFLGRNDEQLKIRGFRIEPGEVEARLLQHPQVREALVLARTDAHGDKRLVAYCATFTAVDERPTPQSLREHLLAGLPDYMVPSAYVLLDNLPLGTSGKVDRRALPAPDADAFGVRSDEPPCGEIETLLAGIWCQLLKRDRVGRHDDFFSLGGHSLLAVTLIERMRQAGLQADVRSLFLTPTIAALAAAVGGESGEVEVPANRIPADCRHITPDMLTLVSLSEPDIARIVRRIPGGAANVQDIYPLAPLQEGILFHYLMGQEGDPYLQDCMLGFDSRDRLDTYLEAVRSVIDRHDVLRTVVLWQGLPEPVQVVRRQAPLPIEEIDLDPADGDVAGQLRARFDPRGFRLDIQDSWLRACIAHDPVNQRWLLLLLEHHLLGDHTTLELVQQEIQAHLLGQEDMLPRPLPFRNFVAQARLGVSRQEHEAFFREMLADVDEPTTPFGFDDVHSDGSSLAEARLLLDPSLSRRLRARARALGISAASICHLAWAQVLARTSGRDDVVFSTVLLGRMQSGDGSDRVLGLFINTLPVRIRLDGRGVEESARHTHRLLAQLLRHEHAPLVLAQRCSGVAAPLPLFTAGLNYRHGSASAPVLDDATREAWSGMAYLGGEERGNYPLTMTVDDLGEDFGLSAIVQTPISPEQVCRYMQTALEGLVQALESRPKQAVREQEVLPAEERERVLVGWNETSRPYERDRCVHELIEARAAMQGQATALVQGEHSLSYEALNARANRLARELVRLGVKPETRVAVCVERSFEMVEAVLAVWKAGGAYVPLDPAYPPERLAFMLRDSAPVVVLTQGQVNAEVRARLQDTLDVPMLDLGEDVHRWANDSEHDIATSQTGASATSLAYVIYTSGSTGTPKGVMVEHRSVCNLAQAQVRGFGIEPISRVLQFASFSFDAWVSELVTTLSVGAQLHLGEPGQVLAGTTLGDLLQRDAITHVTLPPVVLAALEDAALDSVSTLVVAGEAPSAALVQRWGHGRRLINAYGPTESTVCTTMHECDPREECAPPIGRPIDNARVYLLDEQGRPVPVGVAGHLHVGGEVLARGYLNRPELSEERFVADPFGQPGQRMYKTGDLARYRADGCIEFLGRNDFQVKIRGMRVELGEIEACLRKHEGVREAVVIARDNGDGDEGKQLVAYVVPSEQAHPVRELLRLAAAEPQVLERRVDLPNGLPVFHQNKGETDFIYEEIFERRGYLQHGVTLHDGDCIFDVGANIGMFALFAAQQCRRPRIFAFEPIPPVFDTLRLNAQLHGLDARLFACGLSDVSAEAVFQFYPHNTALSSSLTTTQQAREVVRTFIENERKSAGDTDLANTPEPSVDELIEARLGTQDFTCQLRTLSEVIREEGVERIDLLKVDVENGELLVLRGIGDADWPKIRQLVIEVHDVDGRLQHVCTLLSDKGYKVHHEQDPMLQSTSLHNVYAVRTPVRVEAEASTLPRSWSTEDGLVRDLSDWASAALPAHMVPAHVVALDELPLSPNGKIDRKALPQPRKNALAPTGFEPPADESEAAIASLWGELLGLDRVSRHDDFFKLGGHSLLAVKLASRLRRTMNVELAVSEIFEHSVLLELAAAMRRASSAGGPAIMQAPRDKPLPLSFGQQRMWFLAKLEGASQAYHMPAALQLDGLLDEQALRHALDRIVARHEVLRTTFVSHEGEPVQRIAPADHGFALQVQDLSHEAQAETLLERLAAEEAQAAFDLEAAPAVRGRLVRLGDTRHVLLITMHHIVFDGWSMGVFVGELNALYQAYAAGPPDPLPALPLQYADFAAWQRQWLSGDVLQAQSDYWSRKLQGAPALLELPTDRPRPPHQDHAGGVVGFVLDESLTAGLKAASERHGTTLFMTLLAAWSVVLGRLSGQSDVVIGTPIANRTRSEFEPLIGYFANTLALRVDLSGEPTAAELLQQVKLTAIESQQHQDLPFEQVVELVNAPRSLSHSPVFQAMLTWQNNDAQDLALPGLTVTLLGSGQAMAQFDLSLSLGEAGPCIAGGIEYASALFDQATIERHLEYLRSALRLIAADEPVPLCRQDLLGPCERHRLVTQWNDTSQAYPEERCIHELFEAHAAAWPNAPALVHGSASLTYGELNTRANQLAHHLRALGVRADTRVGVCLERGLDMVVGLLAILKAGGAYLPLDPAYPGDRLLAMCEDAAPVVLLTHAAVGDAVASPLRSLLMRQAPVAAVLDMDSPQPWTEQPASNPNPLMAGLTPRHLAYVIYTSGSTGRPKGVMVEHRGVVNHLWSMRELVDVEHADRVLALTTLAFDIAGLELFLPLISGAAIVLADREDGLDPSRLAALIERQGITLAQATPTTWRMLLDSGWDGAAELKALCGGEALPADLAQRLVQRVARLWNVYGPTETTIWSSACEVTDYGVDAAGVSMSIGRPIANTQIYLLDAHGLPVPTGAAGELFIGGHGVARGYLNRPELTHERFLPDPFSPGGQERMYKTGDLARYLSDGRIEFIGRNDFQVKIRGFRIELGEIESRLAQHPAVRQAVVAMREDKAGDRRLVAYYTTHDDAAGTTPAALREHLGSSLPEYMVPAAFVRLLSLPLTPNGKLDRQALPAPEEGAEAARLHEAPVGEIETTIEQVWKDVLNLRRVSRHDDFFELGGHSLLAVKAVDMLKRAGLSVTVVDLFRHPSITALAGHLVQTAEPPEPELIAVRASGTQRPLFLVHEYHGVDAYFAALGEHIDADVPIYGLPGAPLDGHQPTTVESMATRLVKIIRQAQPAGPYRVAGWSFGGVIAYEIATQLIGQDETVEFLGLLDTHCPLPAVGAEPVRHEPRTPQRDLLALCEDDRKSTLSAVQRMLKSALKRRAIARLAETADQMDFEELFTRCAHKEVLPDYLVGRTPRQAMRYVARLMAHTHAQQCYEVQPISMPVHLFVAQEETGRDPLLQWGSVLSKEGVRIVAVPGHHESMMGPHIKALGRSVSDALGQATAKAASTEEAAYWPEVAIQTGRRGTAPVFCVPGAGDNTIGFTSLATALDPELPFHGLQPRGLDGCLVPHTTVESAAGAYLRAVHKASPREPVHLIGHSFGGWIVFEMARRLHAAGLPVASLTIIDGEAPETHGGLLGAEYSAIDVMMEMVGILELAAERPLGIERQALETLAAGQRLQVLHAAVVRAGLMPARSQPAVLQGPLRTFGTALRTNYRPASVYEGPVRLVFVSDTRMDAEANRRTQQESFALWKRWAPNAQSWIGPGNHMTVLKKPHVHELAHWWKSGLDSQRWSVPASRPTVSETSL</sequence>
<dbReference type="Pfam" id="PF05050">
    <property type="entry name" value="Methyltransf_21"/>
    <property type="match status" value="1"/>
</dbReference>
<dbReference type="InterPro" id="IPR006342">
    <property type="entry name" value="FkbM_mtfrase"/>
</dbReference>
<dbReference type="NCBIfam" id="TIGR01444">
    <property type="entry name" value="fkbM_fam"/>
    <property type="match status" value="1"/>
</dbReference>
<dbReference type="InterPro" id="IPR023213">
    <property type="entry name" value="CAT-like_dom_sf"/>
</dbReference>
<dbReference type="InterPro" id="IPR001242">
    <property type="entry name" value="Condensation_dom"/>
</dbReference>
<dbReference type="Pfam" id="PF00550">
    <property type="entry name" value="PP-binding"/>
    <property type="match status" value="3"/>
</dbReference>
<dbReference type="InterPro" id="IPR000873">
    <property type="entry name" value="AMP-dep_synth/lig_dom"/>
</dbReference>
<feature type="domain" description="Carrier" evidence="5">
    <location>
        <begin position="3480"/>
        <end position="3554"/>
    </location>
</feature>